<sequence>MSRRPPIVLAVLAVLAALVAIAVRGGSDRPGDVRFDAIFDTAKGMVPGQLLKVGGVRAGTVTAVHVTPDRKARMSFRMEARYGPLRRDARCRILPEGFISESFVDCAPGRTGAPLTGRDGRPPTVPVSRTQVPVALQDVVDLFAVPTADRIGALLTTLGVATAGRGEDLDALLRRANPALADANGALAIVDRQRRRLGAATTQLSTVMARLAQDDAAVRRFVDRGAAAATVTAARRAELGTAVRRLPATLRATDDGLTALDRTARRLRPLVRDLRTSAPALRRITTTLPAFAHAGTPALRELRAAARRGGPALVAIQPVFDDLRGAAARLAPTIDRARRLLIDTRDRGGIEETLRLLYSLATVTALRDDVSHIVSIFAGVYPQCIVSRSTPGCSHAYAAPGQGTVPVNVPSRGAQEATGRVGARTRIPSPDATPAPDADRTATTLRRRMRELGR</sequence>
<dbReference type="PANTHER" id="PTHR33371:SF4">
    <property type="entry name" value="INTERMEMBRANE PHOSPHOLIPID TRANSPORT SYSTEM BINDING PROTEIN MLAD"/>
    <property type="match status" value="1"/>
</dbReference>
<evidence type="ECO:0000313" key="4">
    <source>
        <dbReference type="Proteomes" id="UP001277761"/>
    </source>
</evidence>
<feature type="region of interest" description="Disordered" evidence="1">
    <location>
        <begin position="410"/>
        <end position="443"/>
    </location>
</feature>
<dbReference type="EMBL" id="JAXAVX010000003">
    <property type="protein sequence ID" value="MDX8151822.1"/>
    <property type="molecule type" value="Genomic_DNA"/>
</dbReference>
<dbReference type="InterPro" id="IPR003399">
    <property type="entry name" value="Mce/MlaD"/>
</dbReference>
<evidence type="ECO:0000256" key="1">
    <source>
        <dbReference type="SAM" id="MobiDB-lite"/>
    </source>
</evidence>
<gene>
    <name evidence="3" type="ORF">SK069_09475</name>
</gene>
<organism evidence="3 4">
    <name type="scientific">Patulibacter brassicae</name>
    <dbReference type="NCBI Taxonomy" id="1705717"/>
    <lineage>
        <taxon>Bacteria</taxon>
        <taxon>Bacillati</taxon>
        <taxon>Actinomycetota</taxon>
        <taxon>Thermoleophilia</taxon>
        <taxon>Solirubrobacterales</taxon>
        <taxon>Patulibacteraceae</taxon>
        <taxon>Patulibacter</taxon>
    </lineage>
</organism>
<protein>
    <submittedName>
        <fullName evidence="3">MlaD family protein</fullName>
    </submittedName>
</protein>
<proteinExistence type="predicted"/>
<dbReference type="PANTHER" id="PTHR33371">
    <property type="entry name" value="INTERMEMBRANE PHOSPHOLIPID TRANSPORT SYSTEM BINDING PROTEIN MLAD-RELATED"/>
    <property type="match status" value="1"/>
</dbReference>
<dbReference type="RefSeq" id="WP_319953974.1">
    <property type="nucleotide sequence ID" value="NZ_JAXAVX010000003.1"/>
</dbReference>
<evidence type="ECO:0000313" key="3">
    <source>
        <dbReference type="EMBL" id="MDX8151822.1"/>
    </source>
</evidence>
<evidence type="ECO:0000259" key="2">
    <source>
        <dbReference type="Pfam" id="PF02470"/>
    </source>
</evidence>
<keyword evidence="4" id="KW-1185">Reference proteome</keyword>
<dbReference type="Pfam" id="PF02470">
    <property type="entry name" value="MlaD"/>
    <property type="match status" value="1"/>
</dbReference>
<dbReference type="Proteomes" id="UP001277761">
    <property type="component" value="Unassembled WGS sequence"/>
</dbReference>
<feature type="domain" description="Mce/MlaD" evidence="2">
    <location>
        <begin position="34"/>
        <end position="109"/>
    </location>
</feature>
<dbReference type="InterPro" id="IPR052336">
    <property type="entry name" value="MlaD_Phospholipid_Transporter"/>
</dbReference>
<comment type="caution">
    <text evidence="3">The sequence shown here is derived from an EMBL/GenBank/DDBJ whole genome shotgun (WGS) entry which is preliminary data.</text>
</comment>
<reference evidence="3 4" key="1">
    <citation type="submission" date="2023-11" db="EMBL/GenBank/DDBJ databases">
        <authorList>
            <person name="Xu M."/>
            <person name="Jiang T."/>
        </authorList>
    </citation>
    <scope>NUCLEOTIDE SEQUENCE [LARGE SCALE GENOMIC DNA]</scope>
    <source>
        <strain evidence="3 4">SD</strain>
    </source>
</reference>
<accession>A0ABU4VJ13</accession>
<name>A0ABU4VJ13_9ACTN</name>
<feature type="compositionally biased region" description="Low complexity" evidence="1">
    <location>
        <begin position="428"/>
        <end position="443"/>
    </location>
</feature>